<dbReference type="AlphaFoldDB" id="A0A8X6FRM4"/>
<protein>
    <submittedName>
        <fullName evidence="1">Uncharacterized protein</fullName>
    </submittedName>
</protein>
<dbReference type="OrthoDB" id="6445839at2759"/>
<name>A0A8X6FRM4_TRICU</name>
<dbReference type="Proteomes" id="UP000887116">
    <property type="component" value="Unassembled WGS sequence"/>
</dbReference>
<dbReference type="EMBL" id="BMAO01023282">
    <property type="protein sequence ID" value="GFQ87775.1"/>
    <property type="molecule type" value="Genomic_DNA"/>
</dbReference>
<evidence type="ECO:0000313" key="2">
    <source>
        <dbReference type="Proteomes" id="UP000887116"/>
    </source>
</evidence>
<proteinExistence type="predicted"/>
<keyword evidence="2" id="KW-1185">Reference proteome</keyword>
<evidence type="ECO:0000313" key="1">
    <source>
        <dbReference type="EMBL" id="GFQ87775.1"/>
    </source>
</evidence>
<gene>
    <name evidence="1" type="primary">AVEN_46861_1</name>
    <name evidence="1" type="ORF">TNCT_499061</name>
</gene>
<reference evidence="1" key="1">
    <citation type="submission" date="2020-07" db="EMBL/GenBank/DDBJ databases">
        <title>Multicomponent nature underlies the extraordinary mechanical properties of spider dragline silk.</title>
        <authorList>
            <person name="Kono N."/>
            <person name="Nakamura H."/>
            <person name="Mori M."/>
            <person name="Yoshida Y."/>
            <person name="Ohtoshi R."/>
            <person name="Malay A.D."/>
            <person name="Moran D.A.P."/>
            <person name="Tomita M."/>
            <person name="Numata K."/>
            <person name="Arakawa K."/>
        </authorList>
    </citation>
    <scope>NUCLEOTIDE SEQUENCE</scope>
</reference>
<organism evidence="1 2">
    <name type="scientific">Trichonephila clavata</name>
    <name type="common">Joro spider</name>
    <name type="synonym">Nephila clavata</name>
    <dbReference type="NCBI Taxonomy" id="2740835"/>
    <lineage>
        <taxon>Eukaryota</taxon>
        <taxon>Metazoa</taxon>
        <taxon>Ecdysozoa</taxon>
        <taxon>Arthropoda</taxon>
        <taxon>Chelicerata</taxon>
        <taxon>Arachnida</taxon>
        <taxon>Araneae</taxon>
        <taxon>Araneomorphae</taxon>
        <taxon>Entelegynae</taxon>
        <taxon>Araneoidea</taxon>
        <taxon>Nephilidae</taxon>
        <taxon>Trichonephila</taxon>
    </lineage>
</organism>
<comment type="caution">
    <text evidence="1">The sequence shown here is derived from an EMBL/GenBank/DDBJ whole genome shotgun (WGS) entry which is preliminary data.</text>
</comment>
<sequence>MSAPPGDFSYFNNRIFPVAIGFTARDSNMKIFFLTVSDEQDLLTSVSAISIKRNFCVVKVEVILNLNTPLERLALIRVAISIYNASAFSEFRDTLIEVTSLIQILPIKRLFRDRISNSVVPFLLREKLLDMFEPLSREIDSWKKDMSDFGIHKQLHICLTSSGAIDRVETAKKFVRSDDPNLLQRFTLACLFWMTEDVLNMWNKASVYERIHIEMTLLSEKSQKDERYQVSKVVTDCLKKWFDWLHAGGNPSALHSFVSESLFQYCHVPPKTNLLRALPPEKLRELIKCKYNTPYYRAYFSCLDFNQKMSFLQHEPFIVLDDHLKWPLQINFLEVASQAWEYLSGVEFLRLLRNISEQNTLPFRHIECESDFDYEGLLFEFWKQSPHYLKMLAKESNDWPCIMLNYHNLMMGWNQNDLKKSPVRRLLDSYSGPADQQTKKRRAIDM</sequence>
<accession>A0A8X6FRM4</accession>